<name>A0A377ZVS3_KLEPO</name>
<evidence type="ECO:0000313" key="2">
    <source>
        <dbReference type="EMBL" id="STU86162.1"/>
    </source>
</evidence>
<feature type="chain" id="PRO_5016763418" evidence="1">
    <location>
        <begin position="24"/>
        <end position="80"/>
    </location>
</feature>
<evidence type="ECO:0000256" key="1">
    <source>
        <dbReference type="SAM" id="SignalP"/>
    </source>
</evidence>
<evidence type="ECO:0000313" key="3">
    <source>
        <dbReference type="Proteomes" id="UP000254487"/>
    </source>
</evidence>
<gene>
    <name evidence="2" type="ORF">NCTC10313_04162</name>
</gene>
<feature type="signal peptide" evidence="1">
    <location>
        <begin position="1"/>
        <end position="23"/>
    </location>
</feature>
<sequence>MRRLRDYSLCLCLLLLWPLAVNADDSWRQIQTEARGQTVWFNAWAAIRPSIAIWRGSAKRSNAITQSTCVLCLSPTPPTQ</sequence>
<dbReference type="Proteomes" id="UP000254487">
    <property type="component" value="Unassembled WGS sequence"/>
</dbReference>
<dbReference type="AlphaFoldDB" id="A0A377ZVS3"/>
<organism evidence="2 3">
    <name type="scientific">Klebsiella pneumoniae subsp. ozaenae</name>
    <dbReference type="NCBI Taxonomy" id="574"/>
    <lineage>
        <taxon>Bacteria</taxon>
        <taxon>Pseudomonadati</taxon>
        <taxon>Pseudomonadota</taxon>
        <taxon>Gammaproteobacteria</taxon>
        <taxon>Enterobacterales</taxon>
        <taxon>Enterobacteriaceae</taxon>
        <taxon>Klebsiella/Raoultella group</taxon>
        <taxon>Klebsiella</taxon>
        <taxon>Klebsiella pneumoniae complex</taxon>
    </lineage>
</organism>
<protein>
    <submittedName>
        <fullName evidence="2">ABC transporter, periplasmic substrate-binding protein YnjB</fullName>
    </submittedName>
</protein>
<dbReference type="EMBL" id="UGLW01000003">
    <property type="protein sequence ID" value="STU86162.1"/>
    <property type="molecule type" value="Genomic_DNA"/>
</dbReference>
<proteinExistence type="predicted"/>
<reference evidence="2 3" key="1">
    <citation type="submission" date="2018-06" db="EMBL/GenBank/DDBJ databases">
        <authorList>
            <consortium name="Pathogen Informatics"/>
            <person name="Doyle S."/>
        </authorList>
    </citation>
    <scope>NUCLEOTIDE SEQUENCE [LARGE SCALE GENOMIC DNA]</scope>
    <source>
        <strain evidence="2 3">NCTC10313</strain>
    </source>
</reference>
<keyword evidence="1" id="KW-0732">Signal</keyword>
<accession>A0A377ZVS3</accession>